<keyword evidence="1" id="KW-0472">Membrane</keyword>
<keyword evidence="1" id="KW-1133">Transmembrane helix</keyword>
<gene>
    <name evidence="2" type="ORF">IX39_04580</name>
</gene>
<dbReference type="AlphaFoldDB" id="A0A085Z666"/>
<evidence type="ECO:0000313" key="2">
    <source>
        <dbReference type="EMBL" id="KFE99929.1"/>
    </source>
</evidence>
<feature type="transmembrane region" description="Helical" evidence="1">
    <location>
        <begin position="16"/>
        <end position="34"/>
    </location>
</feature>
<evidence type="ECO:0000256" key="1">
    <source>
        <dbReference type="SAM" id="Phobius"/>
    </source>
</evidence>
<dbReference type="Proteomes" id="UP000028713">
    <property type="component" value="Unassembled WGS sequence"/>
</dbReference>
<evidence type="ECO:0008006" key="4">
    <source>
        <dbReference type="Google" id="ProtNLM"/>
    </source>
</evidence>
<comment type="caution">
    <text evidence="2">The sequence shown here is derived from an EMBL/GenBank/DDBJ whole genome shotgun (WGS) entry which is preliminary data.</text>
</comment>
<dbReference type="RefSeq" id="WP_034673832.1">
    <property type="nucleotide sequence ID" value="NZ_FPAP01000002.1"/>
</dbReference>
<keyword evidence="1" id="KW-0812">Transmembrane</keyword>
<keyword evidence="3" id="KW-1185">Reference proteome</keyword>
<sequence>MKESSVFYEKQRFRQWWLWLIIIFAIGFTVYNYIENKQYFSSGELIASFAVTAIVFILFFIIKLETKIDELGIRVRLFPFHLQFKYFPWKTIQKAYIREYSPIGEYGGWGLRIGLFGKGKAYNISGNIGLQLVFKDSKKLLIGTQKYEEIRFFLEKINNIQR</sequence>
<organism evidence="2 3">
    <name type="scientific">Chryseobacterium formosense</name>
    <dbReference type="NCBI Taxonomy" id="236814"/>
    <lineage>
        <taxon>Bacteria</taxon>
        <taxon>Pseudomonadati</taxon>
        <taxon>Bacteroidota</taxon>
        <taxon>Flavobacteriia</taxon>
        <taxon>Flavobacteriales</taxon>
        <taxon>Weeksellaceae</taxon>
        <taxon>Chryseobacterium group</taxon>
        <taxon>Chryseobacterium</taxon>
    </lineage>
</organism>
<dbReference type="STRING" id="236814.IX39_04580"/>
<feature type="transmembrane region" description="Helical" evidence="1">
    <location>
        <begin position="46"/>
        <end position="64"/>
    </location>
</feature>
<dbReference type="EMBL" id="JPRP01000001">
    <property type="protein sequence ID" value="KFE99929.1"/>
    <property type="molecule type" value="Genomic_DNA"/>
</dbReference>
<evidence type="ECO:0000313" key="3">
    <source>
        <dbReference type="Proteomes" id="UP000028713"/>
    </source>
</evidence>
<name>A0A085Z666_9FLAO</name>
<protein>
    <recommendedName>
        <fullName evidence="4">Bacterial Pleckstrin homology domain-containing protein</fullName>
    </recommendedName>
</protein>
<dbReference type="OrthoDB" id="582675at2"/>
<dbReference type="eggNOG" id="ENOG5032Y0V">
    <property type="taxonomic scope" value="Bacteria"/>
</dbReference>
<proteinExistence type="predicted"/>
<accession>A0A085Z666</accession>
<reference evidence="2 3" key="1">
    <citation type="submission" date="2014-07" db="EMBL/GenBank/DDBJ databases">
        <title>Genome of Chryseobacterium formosense LMG 24722.</title>
        <authorList>
            <person name="Pipes S.E."/>
            <person name="Stropko S.J."/>
            <person name="Newman J.D."/>
        </authorList>
    </citation>
    <scope>NUCLEOTIDE SEQUENCE [LARGE SCALE GENOMIC DNA]</scope>
    <source>
        <strain evidence="2 3">LMG 24722</strain>
    </source>
</reference>